<sequence length="68" mass="8259">MKLEPSEVPIWAWILLGAILLSQSIWLFYDARKRGLYPWFWGVWGLFQFPLPTLIYLLFARKIFKRRT</sequence>
<dbReference type="Proteomes" id="UP001652445">
    <property type="component" value="Unassembled WGS sequence"/>
</dbReference>
<dbReference type="EMBL" id="JAOQIO010000007">
    <property type="protein sequence ID" value="MCU6791429.1"/>
    <property type="molecule type" value="Genomic_DNA"/>
</dbReference>
<organism evidence="2 3">
    <name type="scientific">Paenibacillus baimaensis</name>
    <dbReference type="NCBI Taxonomy" id="2982185"/>
    <lineage>
        <taxon>Bacteria</taxon>
        <taxon>Bacillati</taxon>
        <taxon>Bacillota</taxon>
        <taxon>Bacilli</taxon>
        <taxon>Bacillales</taxon>
        <taxon>Paenibacillaceae</taxon>
        <taxon>Paenibacillus</taxon>
    </lineage>
</organism>
<feature type="transmembrane region" description="Helical" evidence="1">
    <location>
        <begin position="12"/>
        <end position="29"/>
    </location>
</feature>
<comment type="caution">
    <text evidence="2">The sequence shown here is derived from an EMBL/GenBank/DDBJ whole genome shotgun (WGS) entry which is preliminary data.</text>
</comment>
<dbReference type="RefSeq" id="WP_076231815.1">
    <property type="nucleotide sequence ID" value="NZ_JAOQIO010000007.1"/>
</dbReference>
<evidence type="ECO:0000313" key="3">
    <source>
        <dbReference type="Proteomes" id="UP001652445"/>
    </source>
</evidence>
<proteinExistence type="predicted"/>
<feature type="transmembrane region" description="Helical" evidence="1">
    <location>
        <begin position="41"/>
        <end position="59"/>
    </location>
</feature>
<gene>
    <name evidence="2" type="ORF">OB236_04715</name>
</gene>
<reference evidence="2 3" key="1">
    <citation type="submission" date="2022-09" db="EMBL/GenBank/DDBJ databases">
        <authorList>
            <person name="Han X.L."/>
            <person name="Wang Q."/>
            <person name="Lu T."/>
        </authorList>
    </citation>
    <scope>NUCLEOTIDE SEQUENCE [LARGE SCALE GENOMIC DNA]</scope>
    <source>
        <strain evidence="2 3">WQ 127069</strain>
    </source>
</reference>
<evidence type="ECO:0000313" key="2">
    <source>
        <dbReference type="EMBL" id="MCU6791429.1"/>
    </source>
</evidence>
<name>A0ABT2U9W9_9BACL</name>
<keyword evidence="1" id="KW-0812">Transmembrane</keyword>
<keyword evidence="3" id="KW-1185">Reference proteome</keyword>
<keyword evidence="1" id="KW-1133">Transmembrane helix</keyword>
<keyword evidence="1" id="KW-0472">Membrane</keyword>
<protein>
    <submittedName>
        <fullName evidence="2">SigmaY antisigma factor component</fullName>
    </submittedName>
</protein>
<evidence type="ECO:0000256" key="1">
    <source>
        <dbReference type="SAM" id="Phobius"/>
    </source>
</evidence>
<accession>A0ABT2U9W9</accession>